<dbReference type="CDD" id="cd08255">
    <property type="entry name" value="2-desacetyl-2-hydroxyethyl_bacteriochlorophyllide_like"/>
    <property type="match status" value="1"/>
</dbReference>
<keyword evidence="4" id="KW-0862">Zinc</keyword>
<dbReference type="Gene3D" id="3.40.50.720">
    <property type="entry name" value="NAD(P)-binding Rossmann-like Domain"/>
    <property type="match status" value="1"/>
</dbReference>
<proteinExistence type="inferred from homology"/>
<evidence type="ECO:0000313" key="7">
    <source>
        <dbReference type="Proteomes" id="UP000664288"/>
    </source>
</evidence>
<dbReference type="PANTHER" id="PTHR43350:SF19">
    <property type="entry name" value="D-GULOSIDE 3-DEHYDROGENASE"/>
    <property type="match status" value="1"/>
</dbReference>
<evidence type="ECO:0000256" key="4">
    <source>
        <dbReference type="ARBA" id="ARBA00022833"/>
    </source>
</evidence>
<dbReference type="InterPro" id="IPR036291">
    <property type="entry name" value="NAD(P)-bd_dom_sf"/>
</dbReference>
<dbReference type="Gene3D" id="3.90.180.10">
    <property type="entry name" value="Medium-chain alcohol dehydrogenases, catalytic domain"/>
    <property type="match status" value="2"/>
</dbReference>
<evidence type="ECO:0000256" key="1">
    <source>
        <dbReference type="ARBA" id="ARBA00001947"/>
    </source>
</evidence>
<sequence>MAARDVLTDDEPDKAGRALWLVGEGRAALREERLPEPGAGEVLVRARHGAISRGTESLVASGSVPESEWQRMRAPFQEGAFPFPVKYGYGTVGEIVEGGRGGGAESGADDSRGRWVFCLHPHQDLFVVPADAAVPIPEGVAKHRAVLAANMETALNVVWDAGILPGDRVAVVGGGVVGLLVAYIAAAIPGTETFVVDVNPSRGGIVAALGAQFAAPTDLPADCDVVVHTSASEEGLASAIAAAGFEARIVEASWYGAALPTIPLGGAFHSQRLSIVGSQVGSVPPGRATRWSNRRRLEAALRLLADPRLDVLFSGETAFADLSARYVDILADPATLCHRIRYD</sequence>
<comment type="caution">
    <text evidence="6">The sequence shown here is derived from an EMBL/GenBank/DDBJ whole genome shotgun (WGS) entry which is preliminary data.</text>
</comment>
<comment type="cofactor">
    <cofactor evidence="1">
        <name>Zn(2+)</name>
        <dbReference type="ChEBI" id="CHEBI:29105"/>
    </cofactor>
</comment>
<reference evidence="6 7" key="1">
    <citation type="submission" date="2021-03" db="EMBL/GenBank/DDBJ databases">
        <title>Whole genome sequence of Jiella sp. MQZ13P-4.</title>
        <authorList>
            <person name="Tuo L."/>
        </authorList>
    </citation>
    <scope>NUCLEOTIDE SEQUENCE [LARGE SCALE GENOMIC DNA]</scope>
    <source>
        <strain evidence="6 7">MQZ13P-4</strain>
    </source>
</reference>
<evidence type="ECO:0000256" key="3">
    <source>
        <dbReference type="ARBA" id="ARBA00022723"/>
    </source>
</evidence>
<name>A0ABS3J044_9HYPH</name>
<organism evidence="6 7">
    <name type="scientific">Jiella sonneratiae</name>
    <dbReference type="NCBI Taxonomy" id="2816856"/>
    <lineage>
        <taxon>Bacteria</taxon>
        <taxon>Pseudomonadati</taxon>
        <taxon>Pseudomonadota</taxon>
        <taxon>Alphaproteobacteria</taxon>
        <taxon>Hyphomicrobiales</taxon>
        <taxon>Aurantimonadaceae</taxon>
        <taxon>Jiella</taxon>
    </lineage>
</organism>
<dbReference type="EMBL" id="JAFMPY010000004">
    <property type="protein sequence ID" value="MBO0903046.1"/>
    <property type="molecule type" value="Genomic_DNA"/>
</dbReference>
<evidence type="ECO:0000256" key="5">
    <source>
        <dbReference type="ARBA" id="ARBA00023002"/>
    </source>
</evidence>
<accession>A0ABS3J044</accession>
<evidence type="ECO:0000313" key="6">
    <source>
        <dbReference type="EMBL" id="MBO0903046.1"/>
    </source>
</evidence>
<keyword evidence="3" id="KW-0479">Metal-binding</keyword>
<keyword evidence="7" id="KW-1185">Reference proteome</keyword>
<dbReference type="Proteomes" id="UP000664288">
    <property type="component" value="Unassembled WGS sequence"/>
</dbReference>
<dbReference type="SUPFAM" id="SSF51735">
    <property type="entry name" value="NAD(P)-binding Rossmann-fold domains"/>
    <property type="match status" value="1"/>
</dbReference>
<evidence type="ECO:0000256" key="2">
    <source>
        <dbReference type="ARBA" id="ARBA00008072"/>
    </source>
</evidence>
<dbReference type="InterPro" id="IPR011032">
    <property type="entry name" value="GroES-like_sf"/>
</dbReference>
<gene>
    <name evidence="6" type="ORF">J1C47_05290</name>
</gene>
<comment type="similarity">
    <text evidence="2">Belongs to the zinc-containing alcohol dehydrogenase family.</text>
</comment>
<dbReference type="SUPFAM" id="SSF50129">
    <property type="entry name" value="GroES-like"/>
    <property type="match status" value="1"/>
</dbReference>
<keyword evidence="5" id="KW-0560">Oxidoreductase</keyword>
<protein>
    <submittedName>
        <fullName evidence="6">Dehydrogenase</fullName>
    </submittedName>
</protein>
<dbReference type="PANTHER" id="PTHR43350">
    <property type="entry name" value="NAD-DEPENDENT ALCOHOL DEHYDROGENASE"/>
    <property type="match status" value="1"/>
</dbReference>